<dbReference type="EMBL" id="RCDA01000001">
    <property type="protein sequence ID" value="RLK50615.1"/>
    <property type="molecule type" value="Genomic_DNA"/>
</dbReference>
<sequence>MADSPEIELHFEAGCDDCGRRHARLPPPLPALGDDFDWDLRDYDGFRLFMLEELAARFPERKRWTPADLEVVLVEALAAVLDQLSDTLDRVAGEAYLETARRPESVRRLLLMIGYDALGLRRRQGLPPFDRAPDDESPEAAIERLEQYWLDHPEAMDRDRQEGPRQIHRQHRIVTTGDFVTRLEAHPVVERAQAAEAWNGSWSLIQVAIIPWTRVGLDDPADYDDALWARIAQFHAERDLYLPEPDTRPPVRSLLRHYLDDYRMLGQEVHLVPAEEVGLLLSLSIQVSPHYFQSEVRRAVGQALGRGPGAFFEPGRLRFGEDVWAGDLFQYLMALDGVDNLCLNRFKRIGTRFPDMSGRGRIALSGLEVAVCDNEPDHPERGYFYLRLHGGRRG</sequence>
<keyword evidence="2" id="KW-1185">Reference proteome</keyword>
<organism evidence="1 2">
    <name type="scientific">Alkalispirillum mobile</name>
    <dbReference type="NCBI Taxonomy" id="85925"/>
    <lineage>
        <taxon>Bacteria</taxon>
        <taxon>Pseudomonadati</taxon>
        <taxon>Pseudomonadota</taxon>
        <taxon>Gammaproteobacteria</taxon>
        <taxon>Chromatiales</taxon>
        <taxon>Ectothiorhodospiraceae</taxon>
        <taxon>Alkalispirillum</taxon>
    </lineage>
</organism>
<accession>A0A498C4F4</accession>
<name>A0A498C4F4_9GAMM</name>
<evidence type="ECO:0000313" key="1">
    <source>
        <dbReference type="EMBL" id="RLK50615.1"/>
    </source>
</evidence>
<gene>
    <name evidence="1" type="ORF">DFR31_0521</name>
</gene>
<comment type="caution">
    <text evidence="1">The sequence shown here is derived from an EMBL/GenBank/DDBJ whole genome shotgun (WGS) entry which is preliminary data.</text>
</comment>
<evidence type="ECO:0000313" key="2">
    <source>
        <dbReference type="Proteomes" id="UP000275461"/>
    </source>
</evidence>
<reference evidence="1 2" key="1">
    <citation type="submission" date="2018-10" db="EMBL/GenBank/DDBJ databases">
        <title>Genomic Encyclopedia of Type Strains, Phase IV (KMG-IV): sequencing the most valuable type-strain genomes for metagenomic binning, comparative biology and taxonomic classification.</title>
        <authorList>
            <person name="Goeker M."/>
        </authorList>
    </citation>
    <scope>NUCLEOTIDE SEQUENCE [LARGE SCALE GENOMIC DNA]</scope>
    <source>
        <strain evidence="1 2">DSM 12769</strain>
    </source>
</reference>
<proteinExistence type="predicted"/>
<dbReference type="RefSeq" id="WP_121441094.1">
    <property type="nucleotide sequence ID" value="NZ_RCDA01000001.1"/>
</dbReference>
<dbReference type="Proteomes" id="UP000275461">
    <property type="component" value="Unassembled WGS sequence"/>
</dbReference>
<dbReference type="AlphaFoldDB" id="A0A498C4F4"/>
<dbReference type="OrthoDB" id="9796131at2"/>
<protein>
    <submittedName>
        <fullName evidence="1">Uncharacterized protein</fullName>
    </submittedName>
</protein>